<sequence>MPRIDVVAPGLTDVSATPGAVTIVTEGEIKETRPRSTEDVLRRVPGMYIKREDDSAIVTNYGVRGIPADQYKTTVLEDGVPVQPGIFVGNQRYYNPRVQRMDGVEILRGAASLRYGPASSGGVINYQTRTPDDGLAVTGTVGSWNTREVTVEAGGSSPSGDALFGLVVTDASSDGWMDKEWDMTDVMIKVGSAIGDNQFLGAKFSYYENDAAISYRGYFQDAFDAGATFNPAPDDRFETERTAFDVNHEWDISPDMRLKTVAYWMETTRDYWRFNVDGTTTNADGHTVWNFTDILEGRNRDFERIGVDSRLFLNHSAFGINNMAEFGLRYMEEEMHDTRPRATRAAPRSPIAVDGQGLRRDRLDSAKSWAGFAENRFDVTDQLSVTAGLRVETYEQKRKDRQTGGPADTFSNTEFLPGLGATYQLNPALQFYGSVYRAFQPPVVGSVIGADDAPTDAETSVNLELGMRGATGPWNYEAAAFQMDFSNQVDPGISGIRNPNEGSALIQGLEAAMGYVLPAGFRLDGNVTWVPTAEFREDRVEGIAAGNRLPYSPEWVANVALSYEQGPLTTALMYNYTGSVFGTGDNRREIDPENHGFSGLVPSHYTVDLTASYDFNPRFAVFGAVKNLTDERYIAGLRQGIYAGPERSFEIGARYEF</sequence>
<evidence type="ECO:0000313" key="15">
    <source>
        <dbReference type="Proteomes" id="UP000005289"/>
    </source>
</evidence>
<feature type="domain" description="TonB-dependent receptor plug" evidence="13">
    <location>
        <begin position="14"/>
        <end position="123"/>
    </location>
</feature>
<dbReference type="Pfam" id="PF00593">
    <property type="entry name" value="TonB_dep_Rec_b-barrel"/>
    <property type="match status" value="1"/>
</dbReference>
<evidence type="ECO:0000256" key="3">
    <source>
        <dbReference type="ARBA" id="ARBA00022452"/>
    </source>
</evidence>
<dbReference type="PROSITE" id="PS01156">
    <property type="entry name" value="TONB_DEPENDENT_REC_2"/>
    <property type="match status" value="1"/>
</dbReference>
<proteinExistence type="inferred from homology"/>
<dbReference type="InterPro" id="IPR037066">
    <property type="entry name" value="Plug_dom_sf"/>
</dbReference>
<evidence type="ECO:0000256" key="8">
    <source>
        <dbReference type="ARBA" id="ARBA00023237"/>
    </source>
</evidence>
<dbReference type="InterPro" id="IPR039426">
    <property type="entry name" value="TonB-dep_rcpt-like"/>
</dbReference>
<dbReference type="InterPro" id="IPR000531">
    <property type="entry name" value="Beta-barrel_TonB"/>
</dbReference>
<evidence type="ECO:0000256" key="9">
    <source>
        <dbReference type="PROSITE-ProRule" id="PRU01360"/>
    </source>
</evidence>
<dbReference type="InterPro" id="IPR010917">
    <property type="entry name" value="TonB_rcpt_CS"/>
</dbReference>
<dbReference type="InterPro" id="IPR036942">
    <property type="entry name" value="Beta-barrel_TonB_sf"/>
</dbReference>
<dbReference type="Gene3D" id="2.40.170.20">
    <property type="entry name" value="TonB-dependent receptor, beta-barrel domain"/>
    <property type="match status" value="1"/>
</dbReference>
<evidence type="ECO:0000256" key="4">
    <source>
        <dbReference type="ARBA" id="ARBA00022692"/>
    </source>
</evidence>
<dbReference type="GO" id="GO:0009279">
    <property type="term" value="C:cell outer membrane"/>
    <property type="evidence" value="ECO:0007669"/>
    <property type="project" value="UniProtKB-SubCell"/>
</dbReference>
<dbReference type="CDD" id="cd01347">
    <property type="entry name" value="ligand_gated_channel"/>
    <property type="match status" value="1"/>
</dbReference>
<dbReference type="STRING" id="713585.THITH_13910"/>
<dbReference type="PANTHER" id="PTHR30442:SF0">
    <property type="entry name" value="FE(3+) DICITRATE TRANSPORT PROTEIN FECA"/>
    <property type="match status" value="1"/>
</dbReference>
<evidence type="ECO:0000256" key="5">
    <source>
        <dbReference type="ARBA" id="ARBA00022729"/>
    </source>
</evidence>
<keyword evidence="4 9" id="KW-0812">Transmembrane</keyword>
<keyword evidence="3 9" id="KW-1134">Transmembrane beta strand</keyword>
<feature type="domain" description="TonB-dependent receptor-like beta-barrel" evidence="12">
    <location>
        <begin position="193"/>
        <end position="628"/>
    </location>
</feature>
<evidence type="ECO:0000313" key="14">
    <source>
        <dbReference type="EMBL" id="AHE99173.1"/>
    </source>
</evidence>
<dbReference type="SUPFAM" id="SSF56935">
    <property type="entry name" value="Porins"/>
    <property type="match status" value="1"/>
</dbReference>
<dbReference type="PANTHER" id="PTHR30442">
    <property type="entry name" value="IRON III DICITRATE TRANSPORT PROTEIN FECA"/>
    <property type="match status" value="1"/>
</dbReference>
<evidence type="ECO:0000256" key="2">
    <source>
        <dbReference type="ARBA" id="ARBA00022448"/>
    </source>
</evidence>
<gene>
    <name evidence="14" type="ORF">THITH_13910</name>
</gene>
<dbReference type="InterPro" id="IPR012910">
    <property type="entry name" value="Plug_dom"/>
</dbReference>
<keyword evidence="7 9" id="KW-0472">Membrane</keyword>
<comment type="subcellular location">
    <subcellularLocation>
        <location evidence="1 9">Cell outer membrane</location>
        <topology evidence="1 9">Multi-pass membrane protein</topology>
    </subcellularLocation>
</comment>
<keyword evidence="14" id="KW-0675">Receptor</keyword>
<evidence type="ECO:0000256" key="11">
    <source>
        <dbReference type="RuleBase" id="RU003357"/>
    </source>
</evidence>
<keyword evidence="2 9" id="KW-0813">Transport</keyword>
<protein>
    <submittedName>
        <fullName evidence="14">Outer membrane iron(III) dicitrate receptor</fullName>
    </submittedName>
</protein>
<accession>W0DQC6</accession>
<dbReference type="Gene3D" id="2.170.130.10">
    <property type="entry name" value="TonB-dependent receptor, plug domain"/>
    <property type="match status" value="1"/>
</dbReference>
<keyword evidence="15" id="KW-1185">Reference proteome</keyword>
<name>W0DQC6_9GAMM</name>
<dbReference type="Proteomes" id="UP000005289">
    <property type="component" value="Chromosome"/>
</dbReference>
<keyword evidence="8 9" id="KW-0998">Cell outer membrane</keyword>
<evidence type="ECO:0000259" key="12">
    <source>
        <dbReference type="Pfam" id="PF00593"/>
    </source>
</evidence>
<evidence type="ECO:0000256" key="10">
    <source>
        <dbReference type="PROSITE-ProRule" id="PRU10144"/>
    </source>
</evidence>
<feature type="short sequence motif" description="TonB C-terminal box" evidence="10">
    <location>
        <begin position="640"/>
        <end position="657"/>
    </location>
</feature>
<dbReference type="EMBL" id="CP007029">
    <property type="protein sequence ID" value="AHE99173.1"/>
    <property type="molecule type" value="Genomic_DNA"/>
</dbReference>
<keyword evidence="5" id="KW-0732">Signal</keyword>
<evidence type="ECO:0000256" key="7">
    <source>
        <dbReference type="ARBA" id="ARBA00023136"/>
    </source>
</evidence>
<reference evidence="14 15" key="1">
    <citation type="submission" date="2013-12" db="EMBL/GenBank/DDBJ databases">
        <authorList>
            <consortium name="DOE Joint Genome Institute"/>
            <person name="Muyzer G."/>
            <person name="Huntemann M."/>
            <person name="Han J."/>
            <person name="Chen A."/>
            <person name="Kyrpides N."/>
            <person name="Mavromatis K."/>
            <person name="Markowitz V."/>
            <person name="Palaniappan K."/>
            <person name="Ivanova N."/>
            <person name="Schaumberg A."/>
            <person name="Pati A."/>
            <person name="Liolios K."/>
            <person name="Nordberg H.P."/>
            <person name="Cantor M.N."/>
            <person name="Hua S.X."/>
            <person name="Woyke T."/>
        </authorList>
    </citation>
    <scope>NUCLEOTIDE SEQUENCE [LARGE SCALE GENOMIC DNA]</scope>
    <source>
        <strain evidence="14 15">ARh 1</strain>
    </source>
</reference>
<evidence type="ECO:0000259" key="13">
    <source>
        <dbReference type="Pfam" id="PF07715"/>
    </source>
</evidence>
<dbReference type="AlphaFoldDB" id="W0DQC6"/>
<evidence type="ECO:0000256" key="1">
    <source>
        <dbReference type="ARBA" id="ARBA00004571"/>
    </source>
</evidence>
<dbReference type="GO" id="GO:0033214">
    <property type="term" value="P:siderophore-iron import into cell"/>
    <property type="evidence" value="ECO:0007669"/>
    <property type="project" value="TreeGrafter"/>
</dbReference>
<comment type="similarity">
    <text evidence="9 11">Belongs to the TonB-dependent receptor family.</text>
</comment>
<evidence type="ECO:0000256" key="6">
    <source>
        <dbReference type="ARBA" id="ARBA00023077"/>
    </source>
</evidence>
<dbReference type="PROSITE" id="PS52016">
    <property type="entry name" value="TONB_DEPENDENT_REC_3"/>
    <property type="match status" value="1"/>
</dbReference>
<dbReference type="HOGENOM" id="CLU_008287_13_1_6"/>
<dbReference type="KEGG" id="tti:THITH_13910"/>
<organism evidence="14 15">
    <name type="scientific">Thioalkalivibrio paradoxus ARh 1</name>
    <dbReference type="NCBI Taxonomy" id="713585"/>
    <lineage>
        <taxon>Bacteria</taxon>
        <taxon>Pseudomonadati</taxon>
        <taxon>Pseudomonadota</taxon>
        <taxon>Gammaproteobacteria</taxon>
        <taxon>Chromatiales</taxon>
        <taxon>Ectothiorhodospiraceae</taxon>
        <taxon>Thioalkalivibrio</taxon>
    </lineage>
</organism>
<keyword evidence="6 11" id="KW-0798">TonB box</keyword>
<dbReference type="Pfam" id="PF07715">
    <property type="entry name" value="Plug"/>
    <property type="match status" value="1"/>
</dbReference>